<dbReference type="Proteomes" id="UP001209229">
    <property type="component" value="Unassembled WGS sequence"/>
</dbReference>
<comment type="subcellular location">
    <subcellularLocation>
        <location evidence="1">Membrane</location>
    </subcellularLocation>
</comment>
<dbReference type="Pfam" id="PF01103">
    <property type="entry name" value="Omp85"/>
    <property type="match status" value="1"/>
</dbReference>
<evidence type="ECO:0000256" key="1">
    <source>
        <dbReference type="ARBA" id="ARBA00004370"/>
    </source>
</evidence>
<dbReference type="Gene3D" id="2.40.160.50">
    <property type="entry name" value="membrane protein fhac: a member of the omp85/tpsb transporter family"/>
    <property type="match status" value="1"/>
</dbReference>
<reference evidence="4" key="1">
    <citation type="submission" date="2022-10" db="EMBL/GenBank/DDBJ databases">
        <authorList>
            <person name="Yu W.X."/>
        </authorList>
    </citation>
    <scope>NUCLEOTIDE SEQUENCE</scope>
    <source>
        <strain evidence="4">AAT</strain>
    </source>
</reference>
<feature type="domain" description="Bacterial surface antigen (D15)" evidence="3">
    <location>
        <begin position="113"/>
        <end position="379"/>
    </location>
</feature>
<keyword evidence="5" id="KW-1185">Reference proteome</keyword>
<name>A0AAE3SFS4_9BACT</name>
<accession>A0AAE3SFS4</accession>
<evidence type="ECO:0000313" key="5">
    <source>
        <dbReference type="Proteomes" id="UP001209229"/>
    </source>
</evidence>
<dbReference type="EMBL" id="JAPDPJ010000015">
    <property type="protein sequence ID" value="MCW3786498.1"/>
    <property type="molecule type" value="Genomic_DNA"/>
</dbReference>
<evidence type="ECO:0000256" key="2">
    <source>
        <dbReference type="ARBA" id="ARBA00023136"/>
    </source>
</evidence>
<proteinExistence type="predicted"/>
<keyword evidence="2" id="KW-0472">Membrane</keyword>
<dbReference type="InterPro" id="IPR000184">
    <property type="entry name" value="Bac_surfAg_D15"/>
</dbReference>
<comment type="caution">
    <text evidence="4">The sequence shown here is derived from an EMBL/GenBank/DDBJ whole genome shotgun (WGS) entry which is preliminary data.</text>
</comment>
<dbReference type="GO" id="GO:0019867">
    <property type="term" value="C:outer membrane"/>
    <property type="evidence" value="ECO:0007669"/>
    <property type="project" value="InterPro"/>
</dbReference>
<organism evidence="4 5">
    <name type="scientific">Plebeiibacterium sediminum</name>
    <dbReference type="NCBI Taxonomy" id="2992112"/>
    <lineage>
        <taxon>Bacteria</taxon>
        <taxon>Pseudomonadati</taxon>
        <taxon>Bacteroidota</taxon>
        <taxon>Bacteroidia</taxon>
        <taxon>Marinilabiliales</taxon>
        <taxon>Marinilabiliaceae</taxon>
        <taxon>Plebeiibacterium</taxon>
    </lineage>
</organism>
<gene>
    <name evidence="4" type="ORF">OM075_08470</name>
</gene>
<evidence type="ECO:0000259" key="3">
    <source>
        <dbReference type="Pfam" id="PF01103"/>
    </source>
</evidence>
<evidence type="ECO:0000313" key="4">
    <source>
        <dbReference type="EMBL" id="MCW3786498.1"/>
    </source>
</evidence>
<protein>
    <submittedName>
        <fullName evidence="4">Outer membrane protein assembly factor</fullName>
    </submittedName>
</protein>
<dbReference type="RefSeq" id="WP_301190063.1">
    <property type="nucleotide sequence ID" value="NZ_JAPDPJ010000015.1"/>
</dbReference>
<sequence length="394" mass="45549">MYKYKGGIVFLFCFFIVVVRAQVPKVGDPTDKTSDQLDSLYHSRSTEKNLMFTPYVAPTYTPELELLFSAGALMSFKLQKDNPFVDRSSIPFSVGYSTNESVSIAAFPYIYGKTDKMRLLTMLFYRDMPDNYWGVGYDAGNRTSTPDETTRYHRQWFSAEGKVVHRINKSLFVGVTYDFNSTKATELNEYMKSDIYVQKYGKSATNFGLGLALDLDKRDNVQNPYKGYYFSISFLKYNNFLKIGDSNEFLKATLDTRKYLNLGDRKVWAFQFKTQYSDGEIPWMDLPQLGTQFDLRGYQWGRFRDKVALFGISEYRHMFSGMRMPSIRRYLKHVGFAAWAGFGSVASSYEEIEDFLPNLGAGLRIEIQPRMNLRLDYGVAKDRRGFYVAFSEAF</sequence>
<dbReference type="AlphaFoldDB" id="A0AAE3SFS4"/>